<proteinExistence type="predicted"/>
<dbReference type="AlphaFoldDB" id="A0A2C9UX51"/>
<organism evidence="2">
    <name type="scientific">Manihot esculenta</name>
    <name type="common">Cassava</name>
    <name type="synonym">Jatropha manihot</name>
    <dbReference type="NCBI Taxonomy" id="3983"/>
    <lineage>
        <taxon>Eukaryota</taxon>
        <taxon>Viridiplantae</taxon>
        <taxon>Streptophyta</taxon>
        <taxon>Embryophyta</taxon>
        <taxon>Tracheophyta</taxon>
        <taxon>Spermatophyta</taxon>
        <taxon>Magnoliopsida</taxon>
        <taxon>eudicotyledons</taxon>
        <taxon>Gunneridae</taxon>
        <taxon>Pentapetalae</taxon>
        <taxon>rosids</taxon>
        <taxon>fabids</taxon>
        <taxon>Malpighiales</taxon>
        <taxon>Euphorbiaceae</taxon>
        <taxon>Crotonoideae</taxon>
        <taxon>Manihoteae</taxon>
        <taxon>Manihot</taxon>
    </lineage>
</organism>
<dbReference type="EMBL" id="CM004397">
    <property type="protein sequence ID" value="OAY36388.1"/>
    <property type="molecule type" value="Genomic_DNA"/>
</dbReference>
<gene>
    <name evidence="2" type="ORF">MANES_11G017600</name>
</gene>
<evidence type="ECO:0000256" key="1">
    <source>
        <dbReference type="SAM" id="MobiDB-lite"/>
    </source>
</evidence>
<name>A0A2C9UX51_MANES</name>
<protein>
    <recommendedName>
        <fullName evidence="3">Cystatin domain-containing protein</fullName>
    </recommendedName>
</protein>
<dbReference type="PANTHER" id="PTHR31260:SF28">
    <property type="entry name" value="CYSTATIN DOMAIN PROTEIN"/>
    <property type="match status" value="1"/>
</dbReference>
<sequence>MDLEGLPMLCEGGVADNTTVEEVKFADSEGVKVADKSIGGDVEEGCEGGDVEEGSDGGDVEEGSNDGDVEEGSDSEDVEEGSDGEEDSSDSENTTKRILVRNKDEPYSYDDPDYEGNQRDVYINYRRQYEESDGFDFDDYPKSGDGEFFLGVAFHVDLEDDDDEFTIGCKEALAYAIEEQNKKGANLRLLDIIKANAQSVALYHITFRAEDVSLGEVKVYQTKVFHSLVPGHKETVVRIFRLKEPTNKANYEIGELEKPELMTR</sequence>
<reference evidence="2" key="1">
    <citation type="submission" date="2016-02" db="EMBL/GenBank/DDBJ databases">
        <title>WGS assembly of Manihot esculenta.</title>
        <authorList>
            <person name="Bredeson J.V."/>
            <person name="Prochnik S.E."/>
            <person name="Lyons J.B."/>
            <person name="Schmutz J."/>
            <person name="Grimwood J."/>
            <person name="Vrebalov J."/>
            <person name="Bart R.S."/>
            <person name="Amuge T."/>
            <person name="Ferguson M.E."/>
            <person name="Green R."/>
            <person name="Putnam N."/>
            <person name="Stites J."/>
            <person name="Rounsley S."/>
            <person name="Rokhsar D.S."/>
        </authorList>
    </citation>
    <scope>NUCLEOTIDE SEQUENCE [LARGE SCALE GENOMIC DNA]</scope>
    <source>
        <tissue evidence="2">Leaf</tissue>
    </source>
</reference>
<evidence type="ECO:0008006" key="3">
    <source>
        <dbReference type="Google" id="ProtNLM"/>
    </source>
</evidence>
<dbReference type="InterPro" id="IPR006462">
    <property type="entry name" value="MS5"/>
</dbReference>
<dbReference type="Gene3D" id="3.10.450.10">
    <property type="match status" value="1"/>
</dbReference>
<feature type="compositionally biased region" description="Acidic residues" evidence="1">
    <location>
        <begin position="41"/>
        <end position="90"/>
    </location>
</feature>
<dbReference type="PANTHER" id="PTHR31260">
    <property type="entry name" value="CYSTATIN/MONELLIN SUPERFAMILY PROTEIN"/>
    <property type="match status" value="1"/>
</dbReference>
<feature type="region of interest" description="Disordered" evidence="1">
    <location>
        <begin position="27"/>
        <end position="117"/>
    </location>
</feature>
<evidence type="ECO:0000313" key="2">
    <source>
        <dbReference type="EMBL" id="OAY36388.1"/>
    </source>
</evidence>
<accession>A0A2C9UX51</accession>